<name>A0A0U1MB94_TALIS</name>
<dbReference type="OrthoDB" id="4449497at2759"/>
<proteinExistence type="predicted"/>
<keyword evidence="2" id="KW-1185">Reference proteome</keyword>
<dbReference type="AlphaFoldDB" id="A0A0U1MB94"/>
<evidence type="ECO:0000313" key="1">
    <source>
        <dbReference type="EMBL" id="CRG92883.1"/>
    </source>
</evidence>
<organism evidence="1 2">
    <name type="scientific">Talaromyces islandicus</name>
    <name type="common">Penicillium islandicum</name>
    <dbReference type="NCBI Taxonomy" id="28573"/>
    <lineage>
        <taxon>Eukaryota</taxon>
        <taxon>Fungi</taxon>
        <taxon>Dikarya</taxon>
        <taxon>Ascomycota</taxon>
        <taxon>Pezizomycotina</taxon>
        <taxon>Eurotiomycetes</taxon>
        <taxon>Eurotiomycetidae</taxon>
        <taxon>Eurotiales</taxon>
        <taxon>Trichocomaceae</taxon>
        <taxon>Talaromyces</taxon>
        <taxon>Talaromyces sect. Islandici</taxon>
    </lineage>
</organism>
<gene>
    <name evidence="1" type="ORF">PISL3812_09958</name>
</gene>
<sequence>MSGEKYVNPYEVLFRPPHLGRQHKPIDPPAEESMEISGFRFIDGGEPSPTEVETIEKAFNKRASQNSTHVAGEKECDEFIESVTHESILKIAKRELHVPPDQLIARQRAIARHDPEHQNGPKTAHPSNDGISFIRVVNGCVGQESLKLYRSSHHQSMEEFHKTHVKAEEPILRPDRVLVMLGTLKWDFNPPSGCKIVSSFAAA</sequence>
<reference evidence="1 2" key="1">
    <citation type="submission" date="2015-04" db="EMBL/GenBank/DDBJ databases">
        <authorList>
            <person name="Syromyatnikov M.Y."/>
            <person name="Popov V.N."/>
        </authorList>
    </citation>
    <scope>NUCLEOTIDE SEQUENCE [LARGE SCALE GENOMIC DNA]</scope>
    <source>
        <strain evidence="1">WF-38-12</strain>
    </source>
</reference>
<accession>A0A0U1MB94</accession>
<protein>
    <submittedName>
        <fullName evidence="1">Uncharacterized protein</fullName>
    </submittedName>
</protein>
<dbReference type="Proteomes" id="UP000054383">
    <property type="component" value="Unassembled WGS sequence"/>
</dbReference>
<evidence type="ECO:0000313" key="2">
    <source>
        <dbReference type="Proteomes" id="UP000054383"/>
    </source>
</evidence>
<dbReference type="EMBL" id="CVMT01000025">
    <property type="protein sequence ID" value="CRG92883.1"/>
    <property type="molecule type" value="Genomic_DNA"/>
</dbReference>